<comment type="caution">
    <text evidence="6">The sequence shown here is derived from an EMBL/GenBank/DDBJ whole genome shotgun (WGS) entry which is preliminary data.</text>
</comment>
<protein>
    <submittedName>
        <fullName evidence="6">Protein ATP12, mitochondrial</fullName>
    </submittedName>
</protein>
<dbReference type="PANTHER" id="PTHR21013:SF10">
    <property type="entry name" value="ATP SYNTHASE MITOCHONDRIAL F1 COMPLEX ASSEMBLY FACTOR 2"/>
    <property type="match status" value="1"/>
</dbReference>
<organism evidence="6 7">
    <name type="scientific">Hanseniaspora osmophila</name>
    <dbReference type="NCBI Taxonomy" id="56408"/>
    <lineage>
        <taxon>Eukaryota</taxon>
        <taxon>Fungi</taxon>
        <taxon>Dikarya</taxon>
        <taxon>Ascomycota</taxon>
        <taxon>Saccharomycotina</taxon>
        <taxon>Saccharomycetes</taxon>
        <taxon>Saccharomycodales</taxon>
        <taxon>Saccharomycodaceae</taxon>
        <taxon>Hanseniaspora</taxon>
    </lineage>
</organism>
<evidence type="ECO:0000313" key="7">
    <source>
        <dbReference type="Proteomes" id="UP000095728"/>
    </source>
</evidence>
<dbReference type="Gene3D" id="1.10.3580.10">
    <property type="entry name" value="ATP12 ATPase"/>
    <property type="match status" value="1"/>
</dbReference>
<dbReference type="InterPro" id="IPR011419">
    <property type="entry name" value="ATP12_ATP_synth-F1-assembly"/>
</dbReference>
<reference evidence="7" key="1">
    <citation type="journal article" date="2016" name="Genome Announc.">
        <title>Genome sequences of three species of Hanseniaspora isolated from spontaneous wine fermentations.</title>
        <authorList>
            <person name="Sternes P.R."/>
            <person name="Lee D."/>
            <person name="Kutyna D.R."/>
            <person name="Borneman A.R."/>
        </authorList>
    </citation>
    <scope>NUCLEOTIDE SEQUENCE [LARGE SCALE GENOMIC DNA]</scope>
    <source>
        <strain evidence="7">AWRI3579</strain>
    </source>
</reference>
<evidence type="ECO:0000256" key="4">
    <source>
        <dbReference type="ARBA" id="ARBA00023128"/>
    </source>
</evidence>
<evidence type="ECO:0000256" key="2">
    <source>
        <dbReference type="ARBA" id="ARBA00008231"/>
    </source>
</evidence>
<proteinExistence type="inferred from homology"/>
<comment type="subcellular location">
    <subcellularLocation>
        <location evidence="1">Mitochondrion</location>
    </subcellularLocation>
</comment>
<name>A0A1E5RI93_9ASCO</name>
<evidence type="ECO:0000256" key="1">
    <source>
        <dbReference type="ARBA" id="ARBA00004173"/>
    </source>
</evidence>
<dbReference type="GO" id="GO:0005739">
    <property type="term" value="C:mitochondrion"/>
    <property type="evidence" value="ECO:0007669"/>
    <property type="project" value="UniProtKB-SubCell"/>
</dbReference>
<dbReference type="SUPFAM" id="SSF160909">
    <property type="entry name" value="ATP12-like"/>
    <property type="match status" value="1"/>
</dbReference>
<dbReference type="EMBL" id="LPNM01000006">
    <property type="protein sequence ID" value="OEJ86585.1"/>
    <property type="molecule type" value="Genomic_DNA"/>
</dbReference>
<dbReference type="InterPro" id="IPR042272">
    <property type="entry name" value="ATP12_ATP_synth-F1-assembly_N"/>
</dbReference>
<dbReference type="OrthoDB" id="5322896at2759"/>
<dbReference type="STRING" id="56408.A0A1E5RI93"/>
<keyword evidence="3" id="KW-0809">Transit peptide</keyword>
<keyword evidence="7" id="KW-1185">Reference proteome</keyword>
<evidence type="ECO:0000256" key="5">
    <source>
        <dbReference type="ARBA" id="ARBA00023186"/>
    </source>
</evidence>
<keyword evidence="4" id="KW-0496">Mitochondrion</keyword>
<dbReference type="InParanoid" id="A0A1E5RI93"/>
<keyword evidence="5" id="KW-0143">Chaperone</keyword>
<dbReference type="Pfam" id="PF07542">
    <property type="entry name" value="ATP12"/>
    <property type="match status" value="1"/>
</dbReference>
<accession>A0A1E5RI93</accession>
<dbReference type="GO" id="GO:0033615">
    <property type="term" value="P:mitochondrial proton-transporting ATP synthase complex assembly"/>
    <property type="evidence" value="ECO:0007669"/>
    <property type="project" value="TreeGrafter"/>
</dbReference>
<sequence>MLRRHALQTARFAQAHCKHRAKYSTQPLGIDKSVENNLKTETNKLSKNLNKFWTQIDLKKDSKDHSSTITLDSKPVRTPLGHNLTIPASKPTLSFLLLNEWANLPNLKIKPHSLPLTSIVARCIDLQKSLNKEVLQKATEDSELSDEIISKIGCSNREDLYPQLLRYLDTDTLLCFSPRAEFEGKLREEQDKKYLPIIAKVENFMNKKFPYMATNGVNTSENAQEKFKLQILDADLHGLRGNQQDNVTKSVAINYMDSLSLWDLVIFEKTVLSTKSFICGLLLLNNQAFDVSMNEIIRLSTMETLHQVDRWGEVEDTHDVDKRDISRNVNAASIVAYCDK</sequence>
<comment type="similarity">
    <text evidence="2">Belongs to the ATP12 family.</text>
</comment>
<dbReference type="Proteomes" id="UP000095728">
    <property type="component" value="Unassembled WGS sequence"/>
</dbReference>
<dbReference type="FunCoup" id="A0A1E5RI93">
    <property type="interactions" value="687"/>
</dbReference>
<dbReference type="PANTHER" id="PTHR21013">
    <property type="entry name" value="ATP SYNTHASE MITOCHONDRIAL F1 COMPLEX ASSEMBLY FACTOR 2/ATP12 PROTEIN, MITOCHONDRIAL PRECURSOR"/>
    <property type="match status" value="1"/>
</dbReference>
<dbReference type="InterPro" id="IPR023335">
    <property type="entry name" value="ATP12_ortho_dom_sf"/>
</dbReference>
<evidence type="ECO:0000313" key="6">
    <source>
        <dbReference type="EMBL" id="OEJ86585.1"/>
    </source>
</evidence>
<gene>
    <name evidence="6" type="ORF">AWRI3579_g1511</name>
</gene>
<evidence type="ECO:0000256" key="3">
    <source>
        <dbReference type="ARBA" id="ARBA00022946"/>
    </source>
</evidence>
<dbReference type="AlphaFoldDB" id="A0A1E5RI93"/>
<dbReference type="Gene3D" id="3.30.2180.10">
    <property type="entry name" value="ATP12-like"/>
    <property type="match status" value="1"/>
</dbReference>